<dbReference type="AlphaFoldDB" id="A0A7W9AJV4"/>
<evidence type="ECO:0000313" key="8">
    <source>
        <dbReference type="Proteomes" id="UP000549617"/>
    </source>
</evidence>
<proteinExistence type="inferred from homology"/>
<evidence type="ECO:0000256" key="5">
    <source>
        <dbReference type="SAM" id="SignalP"/>
    </source>
</evidence>
<dbReference type="EMBL" id="JACIJC010000005">
    <property type="protein sequence ID" value="MBB5687029.1"/>
    <property type="molecule type" value="Genomic_DNA"/>
</dbReference>
<sequence>MRTKFIVSALALSMGLAATPAFAQSTAEETGYNGVYVGGSFGASLQGNDNGSSILFDNNLDGTFGDTVNTAAVPPVNAFSPGFCNGRPTSTAPGTGCTNDKDDIEYYGNIGFDRQMGSFVIGAVGEFGKSELSDSVTAFSTTPASYTMTRKLKYNAGLRLRAGYTPNNTTLFYVTGGGAYAKVKNSFTTTNTANSFSDNGNSDAWGYSAGGGVEQKIGQNFSIGLQYLYTDLKDNDYRVAVGPGTALPTNPFLLANPAGTDFRRSDDNFRFHSIRATAAFRF</sequence>
<name>A0A7W9AJV4_9SPHN</name>
<dbReference type="Pfam" id="PF13505">
    <property type="entry name" value="OMP_b-brl"/>
    <property type="match status" value="1"/>
</dbReference>
<gene>
    <name evidence="7" type="ORF">FHS49_003057</name>
</gene>
<dbReference type="PANTHER" id="PTHR34001:SF3">
    <property type="entry name" value="BLL7405 PROTEIN"/>
    <property type="match status" value="1"/>
</dbReference>
<feature type="signal peptide" evidence="5">
    <location>
        <begin position="1"/>
        <end position="23"/>
    </location>
</feature>
<keyword evidence="8" id="KW-1185">Reference proteome</keyword>
<evidence type="ECO:0000256" key="1">
    <source>
        <dbReference type="ARBA" id="ARBA00004370"/>
    </source>
</evidence>
<dbReference type="Proteomes" id="UP000549617">
    <property type="component" value="Unassembled WGS sequence"/>
</dbReference>
<reference evidence="7 8" key="1">
    <citation type="submission" date="2020-08" db="EMBL/GenBank/DDBJ databases">
        <title>Genomic Encyclopedia of Type Strains, Phase IV (KMG-IV): sequencing the most valuable type-strain genomes for metagenomic binning, comparative biology and taxonomic classification.</title>
        <authorList>
            <person name="Goeker M."/>
        </authorList>
    </citation>
    <scope>NUCLEOTIDE SEQUENCE [LARGE SCALE GENOMIC DNA]</scope>
    <source>
        <strain evidence="7 8">DSM 25079</strain>
    </source>
</reference>
<evidence type="ECO:0000256" key="2">
    <source>
        <dbReference type="ARBA" id="ARBA00022729"/>
    </source>
</evidence>
<feature type="chain" id="PRO_5031398850" evidence="5">
    <location>
        <begin position="24"/>
        <end position="282"/>
    </location>
</feature>
<keyword evidence="2 5" id="KW-0732">Signal</keyword>
<keyword evidence="3" id="KW-0472">Membrane</keyword>
<organism evidence="7 8">
    <name type="scientific">Sphingobium boeckii</name>
    <dbReference type="NCBI Taxonomy" id="1082345"/>
    <lineage>
        <taxon>Bacteria</taxon>
        <taxon>Pseudomonadati</taxon>
        <taxon>Pseudomonadota</taxon>
        <taxon>Alphaproteobacteria</taxon>
        <taxon>Sphingomonadales</taxon>
        <taxon>Sphingomonadaceae</taxon>
        <taxon>Sphingobium</taxon>
    </lineage>
</organism>
<dbReference type="InterPro" id="IPR027385">
    <property type="entry name" value="Beta-barrel_OMP"/>
</dbReference>
<comment type="caution">
    <text evidence="7">The sequence shown here is derived from an EMBL/GenBank/DDBJ whole genome shotgun (WGS) entry which is preliminary data.</text>
</comment>
<dbReference type="RefSeq" id="WP_184020099.1">
    <property type="nucleotide sequence ID" value="NZ_JACIJC010000005.1"/>
</dbReference>
<evidence type="ECO:0000313" key="7">
    <source>
        <dbReference type="EMBL" id="MBB5687029.1"/>
    </source>
</evidence>
<comment type="similarity">
    <text evidence="4">Belongs to the Omp25/RopB family.</text>
</comment>
<dbReference type="SUPFAM" id="SSF56925">
    <property type="entry name" value="OMPA-like"/>
    <property type="match status" value="1"/>
</dbReference>
<evidence type="ECO:0000259" key="6">
    <source>
        <dbReference type="Pfam" id="PF13505"/>
    </source>
</evidence>
<accession>A0A7W9AJV4</accession>
<dbReference type="InterPro" id="IPR051692">
    <property type="entry name" value="OMP-like"/>
</dbReference>
<protein>
    <submittedName>
        <fullName evidence="7">Outer membrane immunogenic protein</fullName>
    </submittedName>
</protein>
<evidence type="ECO:0000256" key="3">
    <source>
        <dbReference type="ARBA" id="ARBA00023136"/>
    </source>
</evidence>
<evidence type="ECO:0000256" key="4">
    <source>
        <dbReference type="ARBA" id="ARBA00038306"/>
    </source>
</evidence>
<comment type="subcellular location">
    <subcellularLocation>
        <location evidence="1">Membrane</location>
    </subcellularLocation>
</comment>
<dbReference type="GO" id="GO:0016020">
    <property type="term" value="C:membrane"/>
    <property type="evidence" value="ECO:0007669"/>
    <property type="project" value="UniProtKB-SubCell"/>
</dbReference>
<dbReference type="Gene3D" id="2.40.160.20">
    <property type="match status" value="1"/>
</dbReference>
<feature type="domain" description="Outer membrane protein beta-barrel" evidence="6">
    <location>
        <begin position="12"/>
        <end position="282"/>
    </location>
</feature>
<dbReference type="InterPro" id="IPR011250">
    <property type="entry name" value="OMP/PagP_B-barrel"/>
</dbReference>
<dbReference type="PANTHER" id="PTHR34001">
    <property type="entry name" value="BLL7405 PROTEIN"/>
    <property type="match status" value="1"/>
</dbReference>